<dbReference type="OMA" id="MTMYNGD"/>
<dbReference type="InterPro" id="IPR010911">
    <property type="entry name" value="Rab_BD"/>
</dbReference>
<evidence type="ECO:0000256" key="4">
    <source>
        <dbReference type="ARBA" id="ARBA00022483"/>
    </source>
</evidence>
<evidence type="ECO:0000256" key="6">
    <source>
        <dbReference type="ARBA" id="ARBA00022737"/>
    </source>
</evidence>
<keyword evidence="3" id="KW-1003">Cell membrane</keyword>
<dbReference type="InterPro" id="IPR043567">
    <property type="entry name" value="SYTL1-5_C2B"/>
</dbReference>
<feature type="compositionally biased region" description="Basic and acidic residues" evidence="10">
    <location>
        <begin position="274"/>
        <end position="288"/>
    </location>
</feature>
<name>H3DFH2_TETNG</name>
<dbReference type="GO" id="GO:0031267">
    <property type="term" value="F:small GTPase binding"/>
    <property type="evidence" value="ECO:0007669"/>
    <property type="project" value="InterPro"/>
</dbReference>
<evidence type="ECO:0000259" key="11">
    <source>
        <dbReference type="PROSITE" id="PS50004"/>
    </source>
</evidence>
<dbReference type="STRING" id="99883.ENSTNIP00000019266"/>
<dbReference type="Gene3D" id="2.60.40.150">
    <property type="entry name" value="C2 domain"/>
    <property type="match status" value="2"/>
</dbReference>
<dbReference type="GO" id="GO:0070382">
    <property type="term" value="C:exocytic vesicle"/>
    <property type="evidence" value="ECO:0007669"/>
    <property type="project" value="TreeGrafter"/>
</dbReference>
<dbReference type="GO" id="GO:0006887">
    <property type="term" value="P:exocytosis"/>
    <property type="evidence" value="ECO:0007669"/>
    <property type="project" value="UniProtKB-KW"/>
</dbReference>
<feature type="domain" description="C2" evidence="11">
    <location>
        <begin position="735"/>
        <end position="864"/>
    </location>
</feature>
<feature type="compositionally biased region" description="Low complexity" evidence="10">
    <location>
        <begin position="133"/>
        <end position="151"/>
    </location>
</feature>
<dbReference type="PRINTS" id="PR00360">
    <property type="entry name" value="C2DOMAIN"/>
</dbReference>
<evidence type="ECO:0000256" key="7">
    <source>
        <dbReference type="ARBA" id="ARBA00023136"/>
    </source>
</evidence>
<keyword evidence="5" id="KW-0597">Phosphoprotein</keyword>
<dbReference type="Pfam" id="PF00168">
    <property type="entry name" value="C2"/>
    <property type="match status" value="2"/>
</dbReference>
<feature type="compositionally biased region" description="Low complexity" evidence="10">
    <location>
        <begin position="492"/>
        <end position="511"/>
    </location>
</feature>
<dbReference type="GeneTree" id="ENSGT00940000166822"/>
<evidence type="ECO:0000313" key="14">
    <source>
        <dbReference type="Proteomes" id="UP000007303"/>
    </source>
</evidence>
<dbReference type="Ensembl" id="ENSTNIT00000019495.1">
    <property type="protein sequence ID" value="ENSTNIP00000019266.1"/>
    <property type="gene ID" value="ENSTNIG00000016175.1"/>
</dbReference>
<evidence type="ECO:0000256" key="10">
    <source>
        <dbReference type="SAM" id="MobiDB-lite"/>
    </source>
</evidence>
<dbReference type="HOGENOM" id="CLU_002711_2_0_1"/>
<feature type="region of interest" description="Disordered" evidence="10">
    <location>
        <begin position="242"/>
        <end position="291"/>
    </location>
</feature>
<feature type="domain" description="C2" evidence="11">
    <location>
        <begin position="598"/>
        <end position="720"/>
    </location>
</feature>
<evidence type="ECO:0000256" key="5">
    <source>
        <dbReference type="ARBA" id="ARBA00022553"/>
    </source>
</evidence>
<feature type="region of interest" description="Disordered" evidence="10">
    <location>
        <begin position="466"/>
        <end position="531"/>
    </location>
</feature>
<evidence type="ECO:0000256" key="9">
    <source>
        <dbReference type="ARBA" id="ARBA00075525"/>
    </source>
</evidence>
<evidence type="ECO:0000256" key="3">
    <source>
        <dbReference type="ARBA" id="ARBA00022475"/>
    </source>
</evidence>
<evidence type="ECO:0000256" key="1">
    <source>
        <dbReference type="ARBA" id="ARBA00004184"/>
    </source>
</evidence>
<dbReference type="SUPFAM" id="SSF49562">
    <property type="entry name" value="C2 domain (Calcium/lipid-binding domain, CaLB)"/>
    <property type="match status" value="2"/>
</dbReference>
<dbReference type="Proteomes" id="UP000007303">
    <property type="component" value="Unassembled WGS sequence"/>
</dbReference>
<feature type="compositionally biased region" description="Basic and acidic residues" evidence="10">
    <location>
        <begin position="170"/>
        <end position="190"/>
    </location>
</feature>
<proteinExistence type="predicted"/>
<dbReference type="GO" id="GO:0006886">
    <property type="term" value="P:intracellular protein transport"/>
    <property type="evidence" value="ECO:0007669"/>
    <property type="project" value="InterPro"/>
</dbReference>
<reference evidence="13" key="2">
    <citation type="submission" date="2025-08" db="UniProtKB">
        <authorList>
            <consortium name="Ensembl"/>
        </authorList>
    </citation>
    <scope>IDENTIFICATION</scope>
</reference>
<reference evidence="13" key="3">
    <citation type="submission" date="2025-09" db="UniProtKB">
        <authorList>
            <consortium name="Ensembl"/>
        </authorList>
    </citation>
    <scope>IDENTIFICATION</scope>
</reference>
<protein>
    <recommendedName>
        <fullName evidence="8">Synaptotagmin-like protein 1</fullName>
    </recommendedName>
    <alternativeName>
        <fullName evidence="9">Exophilin-7</fullName>
    </alternativeName>
</protein>
<dbReference type="GO" id="GO:0005886">
    <property type="term" value="C:plasma membrane"/>
    <property type="evidence" value="ECO:0007669"/>
    <property type="project" value="UniProtKB-SubCell"/>
</dbReference>
<dbReference type="CDD" id="cd08393">
    <property type="entry name" value="C2A_SLP-1_2"/>
    <property type="match status" value="1"/>
</dbReference>
<feature type="region of interest" description="Disordered" evidence="10">
    <location>
        <begin position="90"/>
        <end position="217"/>
    </location>
</feature>
<keyword evidence="14" id="KW-1185">Reference proteome</keyword>
<dbReference type="Gene3D" id="6.10.250.3000">
    <property type="match status" value="1"/>
</dbReference>
<feature type="compositionally biased region" description="Low complexity" evidence="10">
    <location>
        <begin position="518"/>
        <end position="529"/>
    </location>
</feature>
<dbReference type="FunCoup" id="H3DFH2">
    <property type="interactions" value="261"/>
</dbReference>
<dbReference type="PANTHER" id="PTHR45716:SF5">
    <property type="entry name" value="SYNAPTOTAGMIN-LIKE PROTEIN 2"/>
    <property type="match status" value="1"/>
</dbReference>
<dbReference type="FunFam" id="2.60.40.150:FF:000108">
    <property type="entry name" value="Synaptotagmin like 1"/>
    <property type="match status" value="1"/>
</dbReference>
<dbReference type="FunFam" id="2.60.40.150:FF:000006">
    <property type="entry name" value="Synaptotagmin-like 5, isoform CRA_a"/>
    <property type="match status" value="1"/>
</dbReference>
<dbReference type="PANTHER" id="PTHR45716">
    <property type="entry name" value="BITESIZE, ISOFORM I"/>
    <property type="match status" value="1"/>
</dbReference>
<dbReference type="SMART" id="SM00239">
    <property type="entry name" value="C2"/>
    <property type="match status" value="2"/>
</dbReference>
<dbReference type="GO" id="GO:0042043">
    <property type="term" value="F:neurexin family protein binding"/>
    <property type="evidence" value="ECO:0007669"/>
    <property type="project" value="TreeGrafter"/>
</dbReference>
<keyword evidence="6" id="KW-0677">Repeat</keyword>
<comment type="subcellular location">
    <subcellularLocation>
        <location evidence="2">Cell membrane</location>
    </subcellularLocation>
    <subcellularLocation>
        <location evidence="1">Endomembrane system</location>
        <topology evidence="1">Peripheral membrane protein</topology>
    </subcellularLocation>
</comment>
<accession>H3DFH2</accession>
<sequence length="901" mass="101345">MIDLSHLTEEEQGAIMTVLRRDVELKKAEEDRISKLEKTHKTGSNPDSQWKFLSGKWFYEAKSRRHTDKIHGSEIILASMNTKKALLDDAASVNSHPEDDNSETSETSDTPVPRKRTFFPKSLLNSNPGSDDPAGPASVVPVPVQRSQSAQREQIRRNTFPAGRQVSESFLRESCDDSETQRRRPFRSDAETGSGADVAVKERREEPQGDTLGAGTALRSDALQSRINKYLKKFAPDGGKLIRADRLQSRGSRTQNVGLDRPLPHHRNLMVSKGSDRDVVVSKSRSDDSLLNDGQRASELLQKKIDHANAFRAAHRSASTELLEIEEPQQQQQQVYVPHLRNVQEVAHQESSTDRIKHLRSFWEQARKPTLYGISVTRGLSQSKVESPDLSASRTQFNNLRDFWDEATSGRPKSTVRTQLLVQDNYRHYLGMTDEAGFHGSLAPGPEDKEQRSSYRYALDEPVQASTPISSEAWHSQKSTKMSQHPLRANYSSDTGPDSSLSSTSDSWSTSKKNSNFSTVPSLTSSLLPDPDHLKKMSKSVPMFLQKEDDLFSDSNSDYSYHSGKLTKSGSLTNLTTSSGLSSLSGSMMTMYNGDVEVQGNIIFSINYIQKLREFHIFVAKCQDLATADPKKGRSDPYVKSYLVPDNSNLGKRKTSVKKKTLNPTFNEILRYRVNMEYLRTQTLILSVWHHDTFAKNSFLGEVDLDLSKWDFDHTRMNYFPLKSRAASNLAAVSGRGQIKLAIRYLPQGLSKGVSHFFNGEIHLWVKECRGLPLIRATINPYVKSFVLPDTSRKSRQKTRVVRRSVDPVFNHTMVYDGIRDIDLSEACVELTVWDRDKLATSLLGGLRLGMGTGTSYGALVDWMDSTPAEVAFWERMKSTPNKWVEDVLPLRMLNPAKATF</sequence>
<dbReference type="AlphaFoldDB" id="H3DFH2"/>
<dbReference type="InterPro" id="IPR000008">
    <property type="entry name" value="C2_dom"/>
</dbReference>
<feature type="compositionally biased region" description="Polar residues" evidence="10">
    <location>
        <begin position="466"/>
        <end position="483"/>
    </location>
</feature>
<keyword evidence="7" id="KW-0472">Membrane</keyword>
<feature type="domain" description="RabBD" evidence="12">
    <location>
        <begin position="1"/>
        <end position="61"/>
    </location>
</feature>
<keyword evidence="4" id="KW-0268">Exocytosis</keyword>
<reference evidence="14" key="1">
    <citation type="journal article" date="2004" name="Nature">
        <title>Genome duplication in the teleost fish Tetraodon nigroviridis reveals the early vertebrate proto-karyotype.</title>
        <authorList>
            <person name="Jaillon O."/>
            <person name="Aury J.-M."/>
            <person name="Brunet F."/>
            <person name="Petit J.-L."/>
            <person name="Stange-Thomann N."/>
            <person name="Mauceli E."/>
            <person name="Bouneau L."/>
            <person name="Fischer C."/>
            <person name="Ozouf-Costaz C."/>
            <person name="Bernot A."/>
            <person name="Nicaud S."/>
            <person name="Jaffe D."/>
            <person name="Fisher S."/>
            <person name="Lutfalla G."/>
            <person name="Dossat C."/>
            <person name="Segurens B."/>
            <person name="Dasilva C."/>
            <person name="Salanoubat M."/>
            <person name="Levy M."/>
            <person name="Boudet N."/>
            <person name="Castellano S."/>
            <person name="Anthouard V."/>
            <person name="Jubin C."/>
            <person name="Castelli V."/>
            <person name="Katinka M."/>
            <person name="Vacherie B."/>
            <person name="Biemont C."/>
            <person name="Skalli Z."/>
            <person name="Cattolico L."/>
            <person name="Poulain J."/>
            <person name="De Berardinis V."/>
            <person name="Cruaud C."/>
            <person name="Duprat S."/>
            <person name="Brottier P."/>
            <person name="Coutanceau J.-P."/>
            <person name="Gouzy J."/>
            <person name="Parra G."/>
            <person name="Lardier G."/>
            <person name="Chapple C."/>
            <person name="McKernan K.J."/>
            <person name="McEwan P."/>
            <person name="Bosak S."/>
            <person name="Kellis M."/>
            <person name="Volff J.-N."/>
            <person name="Guigo R."/>
            <person name="Zody M.C."/>
            <person name="Mesirov J."/>
            <person name="Lindblad-Toh K."/>
            <person name="Birren B."/>
            <person name="Nusbaum C."/>
            <person name="Kahn D."/>
            <person name="Robinson-Rechavi M."/>
            <person name="Laudet V."/>
            <person name="Schachter V."/>
            <person name="Quetier F."/>
            <person name="Saurin W."/>
            <person name="Scarpelli C."/>
            <person name="Wincker P."/>
            <person name="Lander E.S."/>
            <person name="Weissenbach J."/>
            <person name="Roest Crollius H."/>
        </authorList>
    </citation>
    <scope>NUCLEOTIDE SEQUENCE [LARGE SCALE GENOMIC DNA]</scope>
</reference>
<organism evidence="13 14">
    <name type="scientific">Tetraodon nigroviridis</name>
    <name type="common">Spotted green pufferfish</name>
    <name type="synonym">Chelonodon nigroviridis</name>
    <dbReference type="NCBI Taxonomy" id="99883"/>
    <lineage>
        <taxon>Eukaryota</taxon>
        <taxon>Metazoa</taxon>
        <taxon>Chordata</taxon>
        <taxon>Craniata</taxon>
        <taxon>Vertebrata</taxon>
        <taxon>Euteleostomi</taxon>
        <taxon>Actinopterygii</taxon>
        <taxon>Neopterygii</taxon>
        <taxon>Teleostei</taxon>
        <taxon>Neoteleostei</taxon>
        <taxon>Acanthomorphata</taxon>
        <taxon>Eupercaria</taxon>
        <taxon>Tetraodontiformes</taxon>
        <taxon>Tetradontoidea</taxon>
        <taxon>Tetraodontidae</taxon>
        <taxon>Tetraodon</taxon>
    </lineage>
</organism>
<evidence type="ECO:0000313" key="13">
    <source>
        <dbReference type="Ensembl" id="ENSTNIP00000019266.1"/>
    </source>
</evidence>
<dbReference type="InParanoid" id="H3DFH2"/>
<evidence type="ECO:0000259" key="12">
    <source>
        <dbReference type="PROSITE" id="PS50916"/>
    </source>
</evidence>
<dbReference type="PROSITE" id="PS50004">
    <property type="entry name" value="C2"/>
    <property type="match status" value="2"/>
</dbReference>
<dbReference type="CDD" id="cd04020">
    <property type="entry name" value="C2B_SLP_1-2-3-4"/>
    <property type="match status" value="1"/>
</dbReference>
<evidence type="ECO:0000256" key="2">
    <source>
        <dbReference type="ARBA" id="ARBA00004236"/>
    </source>
</evidence>
<dbReference type="PROSITE" id="PS50916">
    <property type="entry name" value="RABBD"/>
    <property type="match status" value="1"/>
</dbReference>
<evidence type="ECO:0000256" key="8">
    <source>
        <dbReference type="ARBA" id="ARBA00072163"/>
    </source>
</evidence>
<dbReference type="InterPro" id="IPR035892">
    <property type="entry name" value="C2_domain_sf"/>
</dbReference>